<protein>
    <submittedName>
        <fullName evidence="3">Uncharacterized protein</fullName>
    </submittedName>
</protein>
<name>A0A7D5TMC7_9EURY</name>
<reference evidence="3 4" key="1">
    <citation type="submission" date="2020-07" db="EMBL/GenBank/DDBJ databases">
        <title>Halosimplex pelagicum sp. nov. and Halosimplex rubrum sp. nov., isolated from salted brown alga Laminaria, and emended description of the genus Halosimplex.</title>
        <authorList>
            <person name="Cui H."/>
        </authorList>
    </citation>
    <scope>NUCLEOTIDE SEQUENCE [LARGE SCALE GENOMIC DNA]</scope>
    <source>
        <strain evidence="3 4">R27</strain>
    </source>
</reference>
<keyword evidence="2" id="KW-0812">Transmembrane</keyword>
<evidence type="ECO:0000256" key="1">
    <source>
        <dbReference type="SAM" id="MobiDB-lite"/>
    </source>
</evidence>
<evidence type="ECO:0000256" key="2">
    <source>
        <dbReference type="SAM" id="Phobius"/>
    </source>
</evidence>
<feature type="transmembrane region" description="Helical" evidence="2">
    <location>
        <begin position="51"/>
        <end position="68"/>
    </location>
</feature>
<keyword evidence="4" id="KW-1185">Reference proteome</keyword>
<evidence type="ECO:0000313" key="4">
    <source>
        <dbReference type="Proteomes" id="UP000509667"/>
    </source>
</evidence>
<feature type="region of interest" description="Disordered" evidence="1">
    <location>
        <begin position="74"/>
        <end position="107"/>
    </location>
</feature>
<keyword evidence="2" id="KW-1133">Transmembrane helix</keyword>
<gene>
    <name evidence="3" type="ORF">HZS55_03970</name>
</gene>
<dbReference type="GeneID" id="56076991"/>
<dbReference type="EMBL" id="CP058910">
    <property type="protein sequence ID" value="QLH76514.1"/>
    <property type="molecule type" value="Genomic_DNA"/>
</dbReference>
<proteinExistence type="predicted"/>
<dbReference type="Proteomes" id="UP000509667">
    <property type="component" value="Chromosome"/>
</dbReference>
<organism evidence="3 4">
    <name type="scientific">Halosimplex rubrum</name>
    <dbReference type="NCBI Taxonomy" id="869889"/>
    <lineage>
        <taxon>Archaea</taxon>
        <taxon>Methanobacteriati</taxon>
        <taxon>Methanobacteriota</taxon>
        <taxon>Stenosarchaea group</taxon>
        <taxon>Halobacteria</taxon>
        <taxon>Halobacteriales</taxon>
        <taxon>Haloarculaceae</taxon>
        <taxon>Halosimplex</taxon>
    </lineage>
</organism>
<feature type="transmembrane region" description="Helical" evidence="2">
    <location>
        <begin position="20"/>
        <end position="39"/>
    </location>
</feature>
<dbReference type="OrthoDB" id="241257at2157"/>
<dbReference type="RefSeq" id="WP_179910451.1">
    <property type="nucleotide sequence ID" value="NZ_CP058910.1"/>
</dbReference>
<dbReference type="KEGG" id="hrr:HZS55_03970"/>
<dbReference type="AlphaFoldDB" id="A0A7D5TMC7"/>
<sequence length="107" mass="11036">MIRKPTVSLDTDLADQLAGLAGLGWTTSTLGFLGTVLGYGNSVVSRLVTEPSSLLYVGVVCFLATLGLDRIANRAGRRDEEGEGAATDDGDSRGDPAPDAAVTPREG</sequence>
<keyword evidence="2" id="KW-0472">Membrane</keyword>
<evidence type="ECO:0000313" key="3">
    <source>
        <dbReference type="EMBL" id="QLH76514.1"/>
    </source>
</evidence>
<accession>A0A7D5TMC7</accession>